<evidence type="ECO:0000259" key="3">
    <source>
        <dbReference type="Pfam" id="PF13193"/>
    </source>
</evidence>
<comment type="caution">
    <text evidence="4">The sequence shown here is derived from an EMBL/GenBank/DDBJ whole genome shotgun (WGS) entry which is preliminary data.</text>
</comment>
<dbReference type="SUPFAM" id="SSF56801">
    <property type="entry name" value="Acetyl-CoA synthetase-like"/>
    <property type="match status" value="1"/>
</dbReference>
<dbReference type="InterPro" id="IPR045851">
    <property type="entry name" value="AMP-bd_C_sf"/>
</dbReference>
<feature type="domain" description="AMP-dependent synthetase/ligase" evidence="2">
    <location>
        <begin position="12"/>
        <end position="359"/>
    </location>
</feature>
<dbReference type="GO" id="GO:0031956">
    <property type="term" value="F:medium-chain fatty acid-CoA ligase activity"/>
    <property type="evidence" value="ECO:0007669"/>
    <property type="project" value="TreeGrafter"/>
</dbReference>
<dbReference type="InterPro" id="IPR042099">
    <property type="entry name" value="ANL_N_sf"/>
</dbReference>
<name>A0A6B1DWM4_9CHLR</name>
<dbReference type="Gene3D" id="3.30.300.30">
    <property type="match status" value="1"/>
</dbReference>
<dbReference type="EMBL" id="VXPY01000092">
    <property type="protein sequence ID" value="MYD91195.1"/>
    <property type="molecule type" value="Genomic_DNA"/>
</dbReference>
<accession>A0A6B1DWM4</accession>
<reference evidence="4" key="1">
    <citation type="submission" date="2019-09" db="EMBL/GenBank/DDBJ databases">
        <title>Characterisation of the sponge microbiome using genome-centric metagenomics.</title>
        <authorList>
            <person name="Engelberts J.P."/>
            <person name="Robbins S.J."/>
            <person name="De Goeij J.M."/>
            <person name="Aranda M."/>
            <person name="Bell S.C."/>
            <person name="Webster N.S."/>
        </authorList>
    </citation>
    <scope>NUCLEOTIDE SEQUENCE</scope>
    <source>
        <strain evidence="4">SB0662_bin_9</strain>
    </source>
</reference>
<dbReference type="Pfam" id="PF13193">
    <property type="entry name" value="AMP-binding_C"/>
    <property type="match status" value="1"/>
</dbReference>
<dbReference type="Pfam" id="PF00501">
    <property type="entry name" value="AMP-binding"/>
    <property type="match status" value="1"/>
</dbReference>
<gene>
    <name evidence="4" type="ORF">F4Y08_12805</name>
</gene>
<dbReference type="Gene3D" id="3.40.50.12780">
    <property type="entry name" value="N-terminal domain of ligase-like"/>
    <property type="match status" value="1"/>
</dbReference>
<dbReference type="PANTHER" id="PTHR43201:SF8">
    <property type="entry name" value="ACYL-COA SYNTHETASE FAMILY MEMBER 3"/>
    <property type="match status" value="1"/>
</dbReference>
<evidence type="ECO:0000313" key="4">
    <source>
        <dbReference type="EMBL" id="MYD91195.1"/>
    </source>
</evidence>
<comment type="similarity">
    <text evidence="1">Belongs to the ATP-dependent AMP-binding enzyme family.</text>
</comment>
<feature type="domain" description="AMP-binding enzyme C-terminal" evidence="3">
    <location>
        <begin position="415"/>
        <end position="488"/>
    </location>
</feature>
<organism evidence="4">
    <name type="scientific">Caldilineaceae bacterium SB0662_bin_9</name>
    <dbReference type="NCBI Taxonomy" id="2605258"/>
    <lineage>
        <taxon>Bacteria</taxon>
        <taxon>Bacillati</taxon>
        <taxon>Chloroflexota</taxon>
        <taxon>Caldilineae</taxon>
        <taxon>Caldilineales</taxon>
        <taxon>Caldilineaceae</taxon>
    </lineage>
</organism>
<sequence length="497" mass="53801">MNLPDLLRIPLHQTPDKCALEFAAADGVRRWTYSELHRKAACFASWLLGQGLARGDRVMIMAANSDHFVVACLAVWQTGAILVPVNTRYRKSELAHIVGDCQPALILADSTCAGHLADIAGIKRNRIPVHGLEPDSVPHELADPPPLSGDDTCMLLYTSGTTGLCKGAMISHNNMVATVAGLLAAWAWCPDDVLLLTLPLFHVHGLQVGLTCALAAGATVLLRSSFDAEATIGELSQAYASLFFGVPTMYYRLIQTLEAMTPPQFPRMRLFCSGSGPLAAEDHRTFERLTGHVILERYGMTETGMNFSNPLAGPRIPGSVGLPLPGVSARVVDADDRSVPPGTEGWLLVRGSNVFQGYWNNPEATSAAFVPDAYGHLWFRTGDMAVLDPDSHYLTLLGRGHELIICGGINVYPREIEEVLIAHDGVREAAVVGRGDPEWGQVPVAFLVADRPVDTGSLLDHCRSHLASFKAPRACHFMDELPRNALGKLQKFALPKP</sequence>
<evidence type="ECO:0000256" key="1">
    <source>
        <dbReference type="ARBA" id="ARBA00006432"/>
    </source>
</evidence>
<dbReference type="AlphaFoldDB" id="A0A6B1DWM4"/>
<dbReference type="GO" id="GO:0006631">
    <property type="term" value="P:fatty acid metabolic process"/>
    <property type="evidence" value="ECO:0007669"/>
    <property type="project" value="TreeGrafter"/>
</dbReference>
<dbReference type="InterPro" id="IPR025110">
    <property type="entry name" value="AMP-bd_C"/>
</dbReference>
<evidence type="ECO:0000259" key="2">
    <source>
        <dbReference type="Pfam" id="PF00501"/>
    </source>
</evidence>
<protein>
    <submittedName>
        <fullName evidence="4">AMP-binding protein</fullName>
    </submittedName>
</protein>
<dbReference type="CDD" id="cd05941">
    <property type="entry name" value="MCS"/>
    <property type="match status" value="1"/>
</dbReference>
<dbReference type="InterPro" id="IPR000873">
    <property type="entry name" value="AMP-dep_synth/lig_dom"/>
</dbReference>
<proteinExistence type="inferred from homology"/>
<dbReference type="PANTHER" id="PTHR43201">
    <property type="entry name" value="ACYL-COA SYNTHETASE"/>
    <property type="match status" value="1"/>
</dbReference>